<dbReference type="PANTHER" id="PTHR47074">
    <property type="entry name" value="BNAC02G40300D PROTEIN"/>
    <property type="match status" value="1"/>
</dbReference>
<reference evidence="3 4" key="1">
    <citation type="journal article" date="2018" name="Front. Plant Sci.">
        <title>Red Clover (Trifolium pratense) and Zigzag Clover (T. medium) - A Picture of Genomic Similarities and Differences.</title>
        <authorList>
            <person name="Dluhosova J."/>
            <person name="Istvanek J."/>
            <person name="Nedelnik J."/>
            <person name="Repkova J."/>
        </authorList>
    </citation>
    <scope>NUCLEOTIDE SEQUENCE [LARGE SCALE GENOMIC DNA]</scope>
    <source>
        <strain evidence="4">cv. 10/8</strain>
        <tissue evidence="3">Leaf</tissue>
    </source>
</reference>
<dbReference type="PANTHER" id="PTHR47074:SF11">
    <property type="entry name" value="REVERSE TRANSCRIPTASE-LIKE PROTEIN"/>
    <property type="match status" value="1"/>
</dbReference>
<dbReference type="CDD" id="cd06222">
    <property type="entry name" value="RNase_H_like"/>
    <property type="match status" value="1"/>
</dbReference>
<organism evidence="3 4">
    <name type="scientific">Trifolium medium</name>
    <dbReference type="NCBI Taxonomy" id="97028"/>
    <lineage>
        <taxon>Eukaryota</taxon>
        <taxon>Viridiplantae</taxon>
        <taxon>Streptophyta</taxon>
        <taxon>Embryophyta</taxon>
        <taxon>Tracheophyta</taxon>
        <taxon>Spermatophyta</taxon>
        <taxon>Magnoliopsida</taxon>
        <taxon>eudicotyledons</taxon>
        <taxon>Gunneridae</taxon>
        <taxon>Pentapetalae</taxon>
        <taxon>rosids</taxon>
        <taxon>fabids</taxon>
        <taxon>Fabales</taxon>
        <taxon>Fabaceae</taxon>
        <taxon>Papilionoideae</taxon>
        <taxon>50 kb inversion clade</taxon>
        <taxon>NPAAA clade</taxon>
        <taxon>Hologalegina</taxon>
        <taxon>IRL clade</taxon>
        <taxon>Trifolieae</taxon>
        <taxon>Trifolium</taxon>
    </lineage>
</organism>
<dbReference type="InterPro" id="IPR052929">
    <property type="entry name" value="RNase_H-like_EbsB-rel"/>
</dbReference>
<gene>
    <name evidence="3" type="ORF">A2U01_0014977</name>
</gene>
<accession>A0A392N363</accession>
<dbReference type="Pfam" id="PF13456">
    <property type="entry name" value="RVT_3"/>
    <property type="match status" value="1"/>
</dbReference>
<dbReference type="AlphaFoldDB" id="A0A392N363"/>
<keyword evidence="1" id="KW-0732">Signal</keyword>
<evidence type="ECO:0000313" key="4">
    <source>
        <dbReference type="Proteomes" id="UP000265520"/>
    </source>
</evidence>
<feature type="signal peptide" evidence="1">
    <location>
        <begin position="1"/>
        <end position="15"/>
    </location>
</feature>
<name>A0A392N363_9FABA</name>
<proteinExistence type="predicted"/>
<feature type="domain" description="RNase H type-1" evidence="2">
    <location>
        <begin position="26"/>
        <end position="104"/>
    </location>
</feature>
<dbReference type="Proteomes" id="UP000265520">
    <property type="component" value="Unassembled WGS sequence"/>
</dbReference>
<dbReference type="InterPro" id="IPR044730">
    <property type="entry name" value="RNase_H-like_dom_plant"/>
</dbReference>
<feature type="chain" id="PRO_5017390344" evidence="1">
    <location>
        <begin position="16"/>
        <end position="108"/>
    </location>
</feature>
<protein>
    <submittedName>
        <fullName evidence="3">Eukaryotic translation initiation factor 3 subunit C</fullName>
    </submittedName>
</protein>
<evidence type="ECO:0000259" key="2">
    <source>
        <dbReference type="Pfam" id="PF13456"/>
    </source>
</evidence>
<dbReference type="GO" id="GO:0003676">
    <property type="term" value="F:nucleic acid binding"/>
    <property type="evidence" value="ECO:0007669"/>
    <property type="project" value="InterPro"/>
</dbReference>
<evidence type="ECO:0000313" key="3">
    <source>
        <dbReference type="EMBL" id="MCH94023.1"/>
    </source>
</evidence>
<dbReference type="InterPro" id="IPR002156">
    <property type="entry name" value="RNaseH_domain"/>
</dbReference>
<dbReference type="EMBL" id="LXQA010026310">
    <property type="protein sequence ID" value="MCH94023.1"/>
    <property type="molecule type" value="Genomic_DNA"/>
</dbReference>
<dbReference type="GO" id="GO:0003743">
    <property type="term" value="F:translation initiation factor activity"/>
    <property type="evidence" value="ECO:0007669"/>
    <property type="project" value="UniProtKB-KW"/>
</dbReference>
<keyword evidence="3" id="KW-0648">Protein biosynthesis</keyword>
<evidence type="ECO:0000256" key="1">
    <source>
        <dbReference type="SAM" id="SignalP"/>
    </source>
</evidence>
<dbReference type="GO" id="GO:0004523">
    <property type="term" value="F:RNA-DNA hybrid ribonuclease activity"/>
    <property type="evidence" value="ECO:0007669"/>
    <property type="project" value="InterPro"/>
</dbReference>
<comment type="caution">
    <text evidence="3">The sequence shown here is derived from an EMBL/GenBank/DDBJ whole genome shotgun (WGS) entry which is preliminary data.</text>
</comment>
<keyword evidence="3" id="KW-0396">Initiation factor</keyword>
<keyword evidence="4" id="KW-1185">Reference proteome</keyword>
<sequence length="108" mass="12005">MMKTLMLRLLLLVDGKNLALVGVKCNVDAAFFVEAEVTTMGACFRDHVGNFVAGSTQRQQATMSTLEDEAWTLLHAMKETNHRGLNRVQFESDSHALTEAIRTRHSGI</sequence>